<feature type="region of interest" description="Disordered" evidence="2">
    <location>
        <begin position="1"/>
        <end position="21"/>
    </location>
</feature>
<dbReference type="PANTHER" id="PTHR48081">
    <property type="entry name" value="AB HYDROLASE SUPERFAMILY PROTEIN C4A8.06C"/>
    <property type="match status" value="1"/>
</dbReference>
<dbReference type="Proteomes" id="UP001490365">
    <property type="component" value="Unassembled WGS sequence"/>
</dbReference>
<feature type="compositionally biased region" description="Low complexity" evidence="2">
    <location>
        <begin position="40"/>
        <end position="66"/>
    </location>
</feature>
<evidence type="ECO:0000256" key="3">
    <source>
        <dbReference type="SAM" id="SignalP"/>
    </source>
</evidence>
<dbReference type="PANTHER" id="PTHR48081:SF13">
    <property type="entry name" value="ALPHA_BETA HYDROLASE"/>
    <property type="match status" value="1"/>
</dbReference>
<name>A0ABV1TNZ5_9ACTN</name>
<evidence type="ECO:0000259" key="4">
    <source>
        <dbReference type="Pfam" id="PF20434"/>
    </source>
</evidence>
<dbReference type="RefSeq" id="WP_351960115.1">
    <property type="nucleotide sequence ID" value="NZ_JBEOZM010000018.1"/>
</dbReference>
<keyword evidence="1 5" id="KW-0378">Hydrolase</keyword>
<dbReference type="Gene3D" id="3.40.50.1820">
    <property type="entry name" value="alpha/beta hydrolase"/>
    <property type="match status" value="1"/>
</dbReference>
<dbReference type="EMBL" id="JBEOZM010000018">
    <property type="protein sequence ID" value="MER6271749.1"/>
    <property type="molecule type" value="Genomic_DNA"/>
</dbReference>
<protein>
    <submittedName>
        <fullName evidence="5">Alpha/beta hydrolase</fullName>
    </submittedName>
</protein>
<organism evidence="5 6">
    <name type="scientific">Streptomyces sp. 900105755</name>
    <dbReference type="NCBI Taxonomy" id="3154389"/>
    <lineage>
        <taxon>Bacteria</taxon>
        <taxon>Bacillati</taxon>
        <taxon>Actinomycetota</taxon>
        <taxon>Actinomycetes</taxon>
        <taxon>Kitasatosporales</taxon>
        <taxon>Streptomycetaceae</taxon>
        <taxon>Streptomyces</taxon>
    </lineage>
</organism>
<evidence type="ECO:0000313" key="6">
    <source>
        <dbReference type="Proteomes" id="UP001490365"/>
    </source>
</evidence>
<proteinExistence type="predicted"/>
<feature type="compositionally biased region" description="Basic residues" evidence="2">
    <location>
        <begin position="8"/>
        <end position="17"/>
    </location>
</feature>
<keyword evidence="3" id="KW-0732">Signal</keyword>
<dbReference type="Pfam" id="PF20434">
    <property type="entry name" value="BD-FAE"/>
    <property type="match status" value="1"/>
</dbReference>
<keyword evidence="6" id="KW-1185">Reference proteome</keyword>
<gene>
    <name evidence="5" type="ORF">ABT211_31315</name>
</gene>
<sequence length="425" mass="42923">MTANHGRGERRRPRRPGRTAALTVVALMAGAGLAGCGNDGSSAGSSPTPASASASTCPTSTSSAAGAGAGAGQAGGTPSGQPGGGTTKLVQATTIKKTDNSTSTVVDPAGPAITCDTSAVTTTDDITYSSPTTHGVRTDLKLDIQVPKTSGKKPLVVYVTGGGWALADRTGNLDQRTYVADQGYVVASVQYRTTTGGATYKDALADVKSAIRYLRANADTYGIDTDRVFVWGQSAGGYLAAMTGVTSGDKAYDVGDHLDRSSAVQGVVDEFGPADLSRLAADYDQAAKDFNYAAGNAAAQWVYGPGTTRSVAQYTSQVAAADPATHITSATPPFLLMHGTADPLVSPSQTLNLFTALRKKGVDAERVVLTGAGHGDLSVAGLTGSSPGAASSTSPSASAPDSASKPWSTEKTMSRITGFLSGHSS</sequence>
<evidence type="ECO:0000313" key="5">
    <source>
        <dbReference type="EMBL" id="MER6271749.1"/>
    </source>
</evidence>
<comment type="caution">
    <text evidence="5">The sequence shown here is derived from an EMBL/GenBank/DDBJ whole genome shotgun (WGS) entry which is preliminary data.</text>
</comment>
<dbReference type="InterPro" id="IPR049492">
    <property type="entry name" value="BD-FAE-like_dom"/>
</dbReference>
<dbReference type="InterPro" id="IPR050300">
    <property type="entry name" value="GDXG_lipolytic_enzyme"/>
</dbReference>
<feature type="compositionally biased region" description="Low complexity" evidence="2">
    <location>
        <begin position="385"/>
        <end position="407"/>
    </location>
</feature>
<feature type="region of interest" description="Disordered" evidence="2">
    <location>
        <begin position="380"/>
        <end position="425"/>
    </location>
</feature>
<dbReference type="SUPFAM" id="SSF53474">
    <property type="entry name" value="alpha/beta-Hydrolases"/>
    <property type="match status" value="1"/>
</dbReference>
<feature type="signal peptide" evidence="3">
    <location>
        <begin position="1"/>
        <end position="34"/>
    </location>
</feature>
<dbReference type="GO" id="GO:0016787">
    <property type="term" value="F:hydrolase activity"/>
    <property type="evidence" value="ECO:0007669"/>
    <property type="project" value="UniProtKB-KW"/>
</dbReference>
<accession>A0ABV1TNZ5</accession>
<feature type="region of interest" description="Disordered" evidence="2">
    <location>
        <begin position="36"/>
        <end position="87"/>
    </location>
</feature>
<dbReference type="InterPro" id="IPR029058">
    <property type="entry name" value="AB_hydrolase_fold"/>
</dbReference>
<reference evidence="5 6" key="1">
    <citation type="submission" date="2024-06" db="EMBL/GenBank/DDBJ databases">
        <title>The Natural Products Discovery Center: Release of the First 8490 Sequenced Strains for Exploring Actinobacteria Biosynthetic Diversity.</title>
        <authorList>
            <person name="Kalkreuter E."/>
            <person name="Kautsar S.A."/>
            <person name="Yang D."/>
            <person name="Bader C.D."/>
            <person name="Teijaro C.N."/>
            <person name="Fluegel L."/>
            <person name="Davis C.M."/>
            <person name="Simpson J.R."/>
            <person name="Lauterbach L."/>
            <person name="Steele A.D."/>
            <person name="Gui C."/>
            <person name="Meng S."/>
            <person name="Li G."/>
            <person name="Viehrig K."/>
            <person name="Ye F."/>
            <person name="Su P."/>
            <person name="Kiefer A.F."/>
            <person name="Nichols A."/>
            <person name="Cepeda A.J."/>
            <person name="Yan W."/>
            <person name="Fan B."/>
            <person name="Jiang Y."/>
            <person name="Adhikari A."/>
            <person name="Zheng C.-J."/>
            <person name="Schuster L."/>
            <person name="Cowan T.M."/>
            <person name="Smanski M.J."/>
            <person name="Chevrette M.G."/>
            <person name="De Carvalho L.P.S."/>
            <person name="Shen B."/>
        </authorList>
    </citation>
    <scope>NUCLEOTIDE SEQUENCE [LARGE SCALE GENOMIC DNA]</scope>
    <source>
        <strain evidence="5 6">NPDC001694</strain>
    </source>
</reference>
<evidence type="ECO:0000256" key="2">
    <source>
        <dbReference type="SAM" id="MobiDB-lite"/>
    </source>
</evidence>
<feature type="compositionally biased region" description="Gly residues" evidence="2">
    <location>
        <begin position="67"/>
        <end position="86"/>
    </location>
</feature>
<feature type="domain" description="BD-FAE-like" evidence="4">
    <location>
        <begin position="142"/>
        <end position="357"/>
    </location>
</feature>
<evidence type="ECO:0000256" key="1">
    <source>
        <dbReference type="ARBA" id="ARBA00022801"/>
    </source>
</evidence>
<feature type="chain" id="PRO_5046239100" evidence="3">
    <location>
        <begin position="35"/>
        <end position="425"/>
    </location>
</feature>